<evidence type="ECO:0000313" key="2">
    <source>
        <dbReference type="EMBL" id="SIT53302.1"/>
    </source>
</evidence>
<feature type="compositionally biased region" description="Basic and acidic residues" evidence="1">
    <location>
        <begin position="10"/>
        <end position="24"/>
    </location>
</feature>
<gene>
    <name evidence="2" type="ORF">BQ8794_110108</name>
</gene>
<protein>
    <submittedName>
        <fullName evidence="2">Uncharacterized protein</fullName>
    </submittedName>
</protein>
<proteinExistence type="predicted"/>
<organism evidence="2 3">
    <name type="scientific">Mesorhizobium prunaredense</name>
    <dbReference type="NCBI Taxonomy" id="1631249"/>
    <lineage>
        <taxon>Bacteria</taxon>
        <taxon>Pseudomonadati</taxon>
        <taxon>Pseudomonadota</taxon>
        <taxon>Alphaproteobacteria</taxon>
        <taxon>Hyphomicrobiales</taxon>
        <taxon>Phyllobacteriaceae</taxon>
        <taxon>Mesorhizobium</taxon>
    </lineage>
</organism>
<sequence>MPSAAPRRARQGEHETNEAWRDRSSIFSRRRNSSLASPCATAYRLNFGLYVKDVVTPGRKPELDASAKCNYGTPTFSIRPPDRNRAPPGAGRMFGQTEN</sequence>
<dbReference type="EMBL" id="FTPD01000003">
    <property type="protein sequence ID" value="SIT53302.1"/>
    <property type="molecule type" value="Genomic_DNA"/>
</dbReference>
<feature type="region of interest" description="Disordered" evidence="1">
    <location>
        <begin position="1"/>
        <end position="34"/>
    </location>
</feature>
<evidence type="ECO:0000256" key="1">
    <source>
        <dbReference type="SAM" id="MobiDB-lite"/>
    </source>
</evidence>
<accession>A0A1R3V093</accession>
<feature type="region of interest" description="Disordered" evidence="1">
    <location>
        <begin position="74"/>
        <end position="99"/>
    </location>
</feature>
<dbReference type="AlphaFoldDB" id="A0A1R3V093"/>
<name>A0A1R3V093_9HYPH</name>
<reference evidence="3" key="1">
    <citation type="submission" date="2017-01" db="EMBL/GenBank/DDBJ databases">
        <authorList>
            <person name="Brunel B."/>
        </authorList>
    </citation>
    <scope>NUCLEOTIDE SEQUENCE [LARGE SCALE GENOMIC DNA]</scope>
</reference>
<dbReference type="Proteomes" id="UP000188388">
    <property type="component" value="Unassembled WGS sequence"/>
</dbReference>
<dbReference type="STRING" id="1631249.BQ8794_110108"/>
<keyword evidence="3" id="KW-1185">Reference proteome</keyword>
<evidence type="ECO:0000313" key="3">
    <source>
        <dbReference type="Proteomes" id="UP000188388"/>
    </source>
</evidence>